<reference evidence="2" key="1">
    <citation type="journal article" date="2013" name="Nature">
        <title>The genomes of four tapeworm species reveal adaptations to parasitism.</title>
        <authorList>
            <person name="Tsai I.J."/>
            <person name="Zarowiecki M."/>
            <person name="Holroyd N."/>
            <person name="Garciarrubio A."/>
            <person name="Sanchez-Flores A."/>
            <person name="Brooks K.L."/>
            <person name="Tracey A."/>
            <person name="Bobes R.J."/>
            <person name="Fragoso G."/>
            <person name="Sciutto E."/>
            <person name="Aslett M."/>
            <person name="Beasley H."/>
            <person name="Bennett H.M."/>
            <person name="Cai J."/>
            <person name="Camicia F."/>
            <person name="Clark R."/>
            <person name="Cucher M."/>
            <person name="De Silva N."/>
            <person name="Day T.A."/>
            <person name="Deplazes P."/>
            <person name="Estrada K."/>
            <person name="Fernandez C."/>
            <person name="Holland P.W."/>
            <person name="Hou J."/>
            <person name="Hu S."/>
            <person name="Huckvale T."/>
            <person name="Hung S.S."/>
            <person name="Kamenetzky L."/>
            <person name="Keane J.A."/>
            <person name="Kiss F."/>
            <person name="Koziol U."/>
            <person name="Lambert O."/>
            <person name="Liu K."/>
            <person name="Luo X."/>
            <person name="Luo Y."/>
            <person name="Macchiaroli N."/>
            <person name="Nichol S."/>
            <person name="Paps J."/>
            <person name="Parkinson J."/>
            <person name="Pouchkina-Stantcheva N."/>
            <person name="Riddiford N."/>
            <person name="Rosenzvit M."/>
            <person name="Salinas G."/>
            <person name="Wasmuth J.D."/>
            <person name="Zamanian M."/>
            <person name="Zheng Y."/>
            <person name="Cai X."/>
            <person name="Soberon X."/>
            <person name="Olson P.D."/>
            <person name="Laclette J.P."/>
            <person name="Brehm K."/>
            <person name="Berriman M."/>
            <person name="Garciarrubio A."/>
            <person name="Bobes R.J."/>
            <person name="Fragoso G."/>
            <person name="Sanchez-Flores A."/>
            <person name="Estrada K."/>
            <person name="Cevallos M.A."/>
            <person name="Morett E."/>
            <person name="Gonzalez V."/>
            <person name="Portillo T."/>
            <person name="Ochoa-Leyva A."/>
            <person name="Jose M.V."/>
            <person name="Sciutto E."/>
            <person name="Landa A."/>
            <person name="Jimenez L."/>
            <person name="Valdes V."/>
            <person name="Carrero J.C."/>
            <person name="Larralde C."/>
            <person name="Morales-Montor J."/>
            <person name="Limon-Lason J."/>
            <person name="Soberon X."/>
            <person name="Laclette J.P."/>
        </authorList>
    </citation>
    <scope>NUCLEOTIDE SEQUENCE [LARGE SCALE GENOMIC DNA]</scope>
</reference>
<dbReference type="STRING" id="6211.A0A068Y9X8"/>
<proteinExistence type="predicted"/>
<evidence type="ECO:0000313" key="2">
    <source>
        <dbReference type="EMBL" id="CUT99353.1"/>
    </source>
</evidence>
<dbReference type="PANTHER" id="PTHR13360">
    <property type="entry name" value="ACTIVATING SIGNAL COINTEGRATOR 1 COMPLEX SUBUNIT 1"/>
    <property type="match status" value="1"/>
</dbReference>
<dbReference type="Gene3D" id="3.90.1140.10">
    <property type="entry name" value="Cyclic phosphodiesterase"/>
    <property type="match status" value="1"/>
</dbReference>
<dbReference type="eggNOG" id="KOG2814">
    <property type="taxonomic scope" value="Eukaryota"/>
</dbReference>
<dbReference type="Pfam" id="PF10469">
    <property type="entry name" value="AKAP7_NLS"/>
    <property type="match status" value="1"/>
</dbReference>
<name>A0A068Y9X8_ECHMU</name>
<evidence type="ECO:0000313" key="3">
    <source>
        <dbReference type="Proteomes" id="UP000017246"/>
    </source>
</evidence>
<dbReference type="InterPro" id="IPR019510">
    <property type="entry name" value="AKAP7-like_phosphoesterase"/>
</dbReference>
<dbReference type="InterPro" id="IPR009210">
    <property type="entry name" value="ASCC1"/>
</dbReference>
<dbReference type="PANTHER" id="PTHR13360:SF1">
    <property type="entry name" value="ACTIVATING SIGNAL COINTEGRATOR 1 COMPLEX SUBUNIT 1"/>
    <property type="match status" value="1"/>
</dbReference>
<dbReference type="GO" id="GO:0006307">
    <property type="term" value="P:DNA alkylation repair"/>
    <property type="evidence" value="ECO:0007669"/>
    <property type="project" value="InterPro"/>
</dbReference>
<reference evidence="2" key="2">
    <citation type="submission" date="2015-11" db="EMBL/GenBank/DDBJ databases">
        <authorList>
            <person name="Zhang Y."/>
            <person name="Guo Z."/>
        </authorList>
    </citation>
    <scope>NUCLEOTIDE SEQUENCE</scope>
</reference>
<organism evidence="2 3">
    <name type="scientific">Echinococcus multilocularis</name>
    <name type="common">Fox tapeworm</name>
    <dbReference type="NCBI Taxonomy" id="6211"/>
    <lineage>
        <taxon>Eukaryota</taxon>
        <taxon>Metazoa</taxon>
        <taxon>Spiralia</taxon>
        <taxon>Lophotrochozoa</taxon>
        <taxon>Platyhelminthes</taxon>
        <taxon>Cestoda</taxon>
        <taxon>Eucestoda</taxon>
        <taxon>Cyclophyllidea</taxon>
        <taxon>Taeniidae</taxon>
        <taxon>Echinococcus</taxon>
    </lineage>
</organism>
<dbReference type="EMBL" id="LN902845">
    <property type="protein sequence ID" value="CUT99353.1"/>
    <property type="molecule type" value="Genomic_DNA"/>
</dbReference>
<dbReference type="OMA" id="RPSHFIC"/>
<dbReference type="GO" id="GO:0006355">
    <property type="term" value="P:regulation of DNA-templated transcription"/>
    <property type="evidence" value="ECO:0007669"/>
    <property type="project" value="TreeGrafter"/>
</dbReference>
<accession>A0A068Y9X8</accession>
<dbReference type="OrthoDB" id="277832at2759"/>
<protein>
    <submittedName>
        <fullName evidence="2">Activating signal cointegrator 1 complex subunit</fullName>
    </submittedName>
</protein>
<evidence type="ECO:0000259" key="1">
    <source>
        <dbReference type="Pfam" id="PF10469"/>
    </source>
</evidence>
<dbReference type="AlphaFoldDB" id="A0A068Y9X8"/>
<dbReference type="Proteomes" id="UP000017246">
    <property type="component" value="Unassembled WGS sequence"/>
</dbReference>
<dbReference type="GO" id="GO:0005634">
    <property type="term" value="C:nucleus"/>
    <property type="evidence" value="ECO:0007669"/>
    <property type="project" value="TreeGrafter"/>
</dbReference>
<sequence>MGSSGTAEGLLKYFKKESNCDGLSQISPTNSPGMGQVTSSYYVPRVFHKFIDRSSLTSEFPCKLEFPLYGKSQDVTITAESQGTIDSVVGRINDIAATTRPKLRPSHFICLPVQDCTSVETFKAFKSKVLERAKGNHLYECIDEDLFTSEYRLHFTFATLLLVDRKEIEKASRLLVSFFDESEAGKELSSAPLRITIRGLMSMQSNPDYSHVLYATVQRDGDYERLQAIANAISRLYRQYGLHSGVEQTPTAETDVKLHMTLMNSYNPLKKQLYRTRGPERRRLERRYFNATPLITEFGDLCFTEGTVFDVISLCRMNSGSPETFYATEAQLRLTETRPDTMDQCGD</sequence>
<feature type="domain" description="A-kinase anchor protein 7-like phosphoesterase" evidence="1">
    <location>
        <begin position="105"/>
        <end position="334"/>
    </location>
</feature>
<keyword evidence="3" id="KW-1185">Reference proteome</keyword>